<evidence type="ECO:0000313" key="7">
    <source>
        <dbReference type="Proteomes" id="UP000075883"/>
    </source>
</evidence>
<dbReference type="VEuPathDB" id="VectorBase:ACUA024780"/>
<accession>A0A182MRV8</accession>
<dbReference type="GO" id="GO:0007219">
    <property type="term" value="P:Notch signaling pathway"/>
    <property type="evidence" value="ECO:0007669"/>
    <property type="project" value="InterPro"/>
</dbReference>
<sequence length="185" mass="19962">MADVAAKLILMVAGSGLFELELRYFQNEKSIDHNERCCSGKSDALGRCIGTCKTRFRACLKHYQATIDTTSPCTFGDVITPVLEGTTLNFTAITGTTEGFANPLRFPFEFGWPGEPTQQDPTLKRVSGRRRAGLVRFGCSQGTKQDARARLLFSILLGTSAIQVLVAYPCGVPTAAPAAVHCLVA</sequence>
<dbReference type="EnsemblMetazoa" id="ACUA024780-RA">
    <property type="protein sequence ID" value="ACUA024780-PA"/>
    <property type="gene ID" value="ACUA024780"/>
</dbReference>
<dbReference type="GO" id="GO:0016020">
    <property type="term" value="C:membrane"/>
    <property type="evidence" value="ECO:0007669"/>
    <property type="project" value="UniProtKB-SubCell"/>
</dbReference>
<evidence type="ECO:0000256" key="1">
    <source>
        <dbReference type="ARBA" id="ARBA00022536"/>
    </source>
</evidence>
<evidence type="ECO:0000256" key="2">
    <source>
        <dbReference type="ARBA" id="ARBA00022692"/>
    </source>
</evidence>
<evidence type="ECO:0000256" key="4">
    <source>
        <dbReference type="ARBA" id="ARBA00022989"/>
    </source>
</evidence>
<feature type="domain" description="Notch ligand N-terminal" evidence="5">
    <location>
        <begin position="15"/>
        <end position="115"/>
    </location>
</feature>
<evidence type="ECO:0000259" key="5">
    <source>
        <dbReference type="Pfam" id="PF07657"/>
    </source>
</evidence>
<protein>
    <recommendedName>
        <fullName evidence="5">Notch ligand N-terminal domain-containing protein</fullName>
    </recommendedName>
</protein>
<dbReference type="Proteomes" id="UP000075883">
    <property type="component" value="Unassembled WGS sequence"/>
</dbReference>
<evidence type="ECO:0000256" key="3">
    <source>
        <dbReference type="ARBA" id="ARBA00022737"/>
    </source>
</evidence>
<organism evidence="6 7">
    <name type="scientific">Anopheles culicifacies</name>
    <dbReference type="NCBI Taxonomy" id="139723"/>
    <lineage>
        <taxon>Eukaryota</taxon>
        <taxon>Metazoa</taxon>
        <taxon>Ecdysozoa</taxon>
        <taxon>Arthropoda</taxon>
        <taxon>Hexapoda</taxon>
        <taxon>Insecta</taxon>
        <taxon>Pterygota</taxon>
        <taxon>Neoptera</taxon>
        <taxon>Endopterygota</taxon>
        <taxon>Diptera</taxon>
        <taxon>Nematocera</taxon>
        <taxon>Culicoidea</taxon>
        <taxon>Culicidae</taxon>
        <taxon>Anophelinae</taxon>
        <taxon>Anopheles</taxon>
        <taxon>culicifacies species complex</taxon>
    </lineage>
</organism>
<dbReference type="InterPro" id="IPR011651">
    <property type="entry name" value="Notch_ligand_N"/>
</dbReference>
<dbReference type="Pfam" id="PF07657">
    <property type="entry name" value="MNNL"/>
    <property type="match status" value="1"/>
</dbReference>
<keyword evidence="3" id="KW-0677">Repeat</keyword>
<dbReference type="EMBL" id="AXCM01000593">
    <property type="status" value="NOT_ANNOTATED_CDS"/>
    <property type="molecule type" value="Genomic_DNA"/>
</dbReference>
<evidence type="ECO:0000313" key="6">
    <source>
        <dbReference type="EnsemblMetazoa" id="ACUA024780-PA"/>
    </source>
</evidence>
<keyword evidence="1" id="KW-0245">EGF-like domain</keyword>
<keyword evidence="2" id="KW-0812">Transmembrane</keyword>
<dbReference type="STRING" id="139723.A0A182MRV8"/>
<reference evidence="6" key="2">
    <citation type="submission" date="2020-05" db="UniProtKB">
        <authorList>
            <consortium name="EnsemblMetazoa"/>
        </authorList>
    </citation>
    <scope>IDENTIFICATION</scope>
    <source>
        <strain evidence="6">A-37</strain>
    </source>
</reference>
<dbReference type="Gene3D" id="2.60.40.3510">
    <property type="match status" value="1"/>
</dbReference>
<keyword evidence="7" id="KW-1185">Reference proteome</keyword>
<name>A0A182MRV8_9DIPT</name>
<dbReference type="AlphaFoldDB" id="A0A182MRV8"/>
<keyword evidence="4" id="KW-1133">Transmembrane helix</keyword>
<keyword evidence="4" id="KW-0472">Membrane</keyword>
<reference evidence="7" key="1">
    <citation type="submission" date="2013-09" db="EMBL/GenBank/DDBJ databases">
        <title>The Genome Sequence of Anopheles culicifacies species A.</title>
        <authorList>
            <consortium name="The Broad Institute Genomics Platform"/>
            <person name="Neafsey D.E."/>
            <person name="Besansky N."/>
            <person name="Howell P."/>
            <person name="Walton C."/>
            <person name="Young S.K."/>
            <person name="Zeng Q."/>
            <person name="Gargeya S."/>
            <person name="Fitzgerald M."/>
            <person name="Haas B."/>
            <person name="Abouelleil A."/>
            <person name="Allen A.W."/>
            <person name="Alvarado L."/>
            <person name="Arachchi H.M."/>
            <person name="Berlin A.M."/>
            <person name="Chapman S.B."/>
            <person name="Gainer-Dewar J."/>
            <person name="Goldberg J."/>
            <person name="Griggs A."/>
            <person name="Gujja S."/>
            <person name="Hansen M."/>
            <person name="Howarth C."/>
            <person name="Imamovic A."/>
            <person name="Ireland A."/>
            <person name="Larimer J."/>
            <person name="McCowan C."/>
            <person name="Murphy C."/>
            <person name="Pearson M."/>
            <person name="Poon T.W."/>
            <person name="Priest M."/>
            <person name="Roberts A."/>
            <person name="Saif S."/>
            <person name="Shea T."/>
            <person name="Sisk P."/>
            <person name="Sykes S."/>
            <person name="Wortman J."/>
            <person name="Nusbaum C."/>
            <person name="Birren B."/>
        </authorList>
    </citation>
    <scope>NUCLEOTIDE SEQUENCE [LARGE SCALE GENOMIC DNA]</scope>
    <source>
        <strain evidence="7">A-37</strain>
    </source>
</reference>
<proteinExistence type="predicted"/>